<dbReference type="Proteomes" id="UP000821845">
    <property type="component" value="Chromosome 8"/>
</dbReference>
<evidence type="ECO:0000313" key="2">
    <source>
        <dbReference type="Proteomes" id="UP000821845"/>
    </source>
</evidence>
<name>A0ACB7RNV8_HYAAI</name>
<gene>
    <name evidence="1" type="ORF">HPB50_008338</name>
</gene>
<comment type="caution">
    <text evidence="1">The sequence shown here is derived from an EMBL/GenBank/DDBJ whole genome shotgun (WGS) entry which is preliminary data.</text>
</comment>
<dbReference type="EMBL" id="CM023488">
    <property type="protein sequence ID" value="KAH6923870.1"/>
    <property type="molecule type" value="Genomic_DNA"/>
</dbReference>
<keyword evidence="2" id="KW-1185">Reference proteome</keyword>
<sequence length="556" mass="59053">MRRRAPPEDVGPPVSHTAVGQRLLQIFRERQETAQSIARETSGETHAVMQEMLPELRVPGNRTIRECEQELEQSAATASQGGEEREVKTDAPVSQDNQNEMSRSETEAIADGAGKPLERLINLPEESKHTPSDSASRTAQESKQKLSSPAAARSPDLEPESLISETVSQDRRNEPPQQSTTVPAHSADVPSQITAELADYRQGQSPRSYIDQPPRVFQRQSISPLNLWPRKPTLMQSRTSAFTLVRKVLFEEPPPHLEEQATSSTKLPDDSAEPAMKAGPSVPRKISPLPASSEQRETPVSLQRLGKRNVSSGSESTNEESSVGPPASKRRVTDVSGLREPPAGKLGDCTSDKGTVASGDDCGSDVDMASPSSTPRSSKQQLEREHTSPAHESESTKIADDNCGGAKEPSGSESDITVVQFKGVAKGLSYSEARSDSSEMSTSGGAGAVARSGHGSSTVASNSSNTADKDRNTRAESDTARSGAGRTSQDSCSEDKGLTETGGEKRTQGSGDNEASTPPSAEGAEGHEVLEDVQAPHSDSEVEAGDATADSQAKEA</sequence>
<protein>
    <submittedName>
        <fullName evidence="1">Uncharacterized protein</fullName>
    </submittedName>
</protein>
<reference evidence="1" key="1">
    <citation type="submission" date="2020-05" db="EMBL/GenBank/DDBJ databases">
        <title>Large-scale comparative analyses of tick genomes elucidate their genetic diversity and vector capacities.</title>
        <authorList>
            <person name="Jia N."/>
            <person name="Wang J."/>
            <person name="Shi W."/>
            <person name="Du L."/>
            <person name="Sun Y."/>
            <person name="Zhan W."/>
            <person name="Jiang J."/>
            <person name="Wang Q."/>
            <person name="Zhang B."/>
            <person name="Ji P."/>
            <person name="Sakyi L.B."/>
            <person name="Cui X."/>
            <person name="Yuan T."/>
            <person name="Jiang B."/>
            <person name="Yang W."/>
            <person name="Lam T.T.-Y."/>
            <person name="Chang Q."/>
            <person name="Ding S."/>
            <person name="Wang X."/>
            <person name="Zhu J."/>
            <person name="Ruan X."/>
            <person name="Zhao L."/>
            <person name="Wei J."/>
            <person name="Que T."/>
            <person name="Du C."/>
            <person name="Cheng J."/>
            <person name="Dai P."/>
            <person name="Han X."/>
            <person name="Huang E."/>
            <person name="Gao Y."/>
            <person name="Liu J."/>
            <person name="Shao H."/>
            <person name="Ye R."/>
            <person name="Li L."/>
            <person name="Wei W."/>
            <person name="Wang X."/>
            <person name="Wang C."/>
            <person name="Yang T."/>
            <person name="Huo Q."/>
            <person name="Li W."/>
            <person name="Guo W."/>
            <person name="Chen H."/>
            <person name="Zhou L."/>
            <person name="Ni X."/>
            <person name="Tian J."/>
            <person name="Zhou Y."/>
            <person name="Sheng Y."/>
            <person name="Liu T."/>
            <person name="Pan Y."/>
            <person name="Xia L."/>
            <person name="Li J."/>
            <person name="Zhao F."/>
            <person name="Cao W."/>
        </authorList>
    </citation>
    <scope>NUCLEOTIDE SEQUENCE</scope>
    <source>
        <strain evidence="1">Hyas-2018</strain>
    </source>
</reference>
<evidence type="ECO:0000313" key="1">
    <source>
        <dbReference type="EMBL" id="KAH6923870.1"/>
    </source>
</evidence>
<accession>A0ACB7RNV8</accession>
<organism evidence="1 2">
    <name type="scientific">Hyalomma asiaticum</name>
    <name type="common">Tick</name>
    <dbReference type="NCBI Taxonomy" id="266040"/>
    <lineage>
        <taxon>Eukaryota</taxon>
        <taxon>Metazoa</taxon>
        <taxon>Ecdysozoa</taxon>
        <taxon>Arthropoda</taxon>
        <taxon>Chelicerata</taxon>
        <taxon>Arachnida</taxon>
        <taxon>Acari</taxon>
        <taxon>Parasitiformes</taxon>
        <taxon>Ixodida</taxon>
        <taxon>Ixodoidea</taxon>
        <taxon>Ixodidae</taxon>
        <taxon>Hyalomminae</taxon>
        <taxon>Hyalomma</taxon>
    </lineage>
</organism>
<proteinExistence type="predicted"/>